<dbReference type="InParanoid" id="A0A2J6SYS7"/>
<dbReference type="SUPFAM" id="SSF55729">
    <property type="entry name" value="Acyl-CoA N-acyltransferases (Nat)"/>
    <property type="match status" value="1"/>
</dbReference>
<name>A0A2J6SYS7_9HELO</name>
<dbReference type="GO" id="GO:0016747">
    <property type="term" value="F:acyltransferase activity, transferring groups other than amino-acyl groups"/>
    <property type="evidence" value="ECO:0007669"/>
    <property type="project" value="InterPro"/>
</dbReference>
<feature type="domain" description="N-acetyltransferase" evidence="1">
    <location>
        <begin position="64"/>
        <end position="222"/>
    </location>
</feature>
<dbReference type="InterPro" id="IPR000182">
    <property type="entry name" value="GNAT_dom"/>
</dbReference>
<dbReference type="GeneID" id="36583486"/>
<dbReference type="RefSeq" id="XP_024732831.1">
    <property type="nucleotide sequence ID" value="XM_024875406.1"/>
</dbReference>
<sequence length="225" mass="25651">MAPENFILSTCTPADIPAMVELNLSAFANDPLSNITMPREMIGEAELRRWMSQFIASFFEKPEVHFFKITETHTGSLAAWMRCAFPHVLSEEESEKRKAEKEQKVKDKSFWPKGANLDVINVKFGTLGQLKEYYCNDSETYYVQLLATDPAYQRRGLASKLLKQVLQIADRGGKMSYIEATEAGFPVYQKLLFKQVDIVEVDLSRWGGKGTTSNRIMQREPQPIL</sequence>
<dbReference type="InterPro" id="IPR052523">
    <property type="entry name" value="Trichothecene_AcTrans"/>
</dbReference>
<proteinExistence type="predicted"/>
<gene>
    <name evidence="2" type="ORF">K444DRAFT_536763</name>
</gene>
<dbReference type="AlphaFoldDB" id="A0A2J6SYS7"/>
<keyword evidence="2" id="KW-0808">Transferase</keyword>
<keyword evidence="2" id="KW-0012">Acyltransferase</keyword>
<dbReference type="PANTHER" id="PTHR42791">
    <property type="entry name" value="GNAT FAMILY ACETYLTRANSFERASE"/>
    <property type="match status" value="1"/>
</dbReference>
<dbReference type="PROSITE" id="PS51186">
    <property type="entry name" value="GNAT"/>
    <property type="match status" value="1"/>
</dbReference>
<evidence type="ECO:0000259" key="1">
    <source>
        <dbReference type="PROSITE" id="PS51186"/>
    </source>
</evidence>
<dbReference type="EMBL" id="KZ613854">
    <property type="protein sequence ID" value="PMD55927.1"/>
    <property type="molecule type" value="Genomic_DNA"/>
</dbReference>
<dbReference type="InterPro" id="IPR016181">
    <property type="entry name" value="Acyl_CoA_acyltransferase"/>
</dbReference>
<dbReference type="Gene3D" id="3.40.630.30">
    <property type="match status" value="1"/>
</dbReference>
<protein>
    <submittedName>
        <fullName evidence="2">Acyl-CoA N-acyltransferase</fullName>
    </submittedName>
</protein>
<keyword evidence="3" id="KW-1185">Reference proteome</keyword>
<dbReference type="Pfam" id="PF00583">
    <property type="entry name" value="Acetyltransf_1"/>
    <property type="match status" value="1"/>
</dbReference>
<dbReference type="OrthoDB" id="2832510at2759"/>
<reference evidence="2 3" key="1">
    <citation type="submission" date="2016-04" db="EMBL/GenBank/DDBJ databases">
        <title>A degradative enzymes factory behind the ericoid mycorrhizal symbiosis.</title>
        <authorList>
            <consortium name="DOE Joint Genome Institute"/>
            <person name="Martino E."/>
            <person name="Morin E."/>
            <person name="Grelet G."/>
            <person name="Kuo A."/>
            <person name="Kohler A."/>
            <person name="Daghino S."/>
            <person name="Barry K."/>
            <person name="Choi C."/>
            <person name="Cichocki N."/>
            <person name="Clum A."/>
            <person name="Copeland A."/>
            <person name="Hainaut M."/>
            <person name="Haridas S."/>
            <person name="Labutti K."/>
            <person name="Lindquist E."/>
            <person name="Lipzen A."/>
            <person name="Khouja H.-R."/>
            <person name="Murat C."/>
            <person name="Ohm R."/>
            <person name="Olson A."/>
            <person name="Spatafora J."/>
            <person name="Veneault-Fourrey C."/>
            <person name="Henrissat B."/>
            <person name="Grigoriev I."/>
            <person name="Martin F."/>
            <person name="Perotto S."/>
        </authorList>
    </citation>
    <scope>NUCLEOTIDE SEQUENCE [LARGE SCALE GENOMIC DNA]</scope>
    <source>
        <strain evidence="2 3">E</strain>
    </source>
</reference>
<organism evidence="2 3">
    <name type="scientific">Hyaloscypha bicolor E</name>
    <dbReference type="NCBI Taxonomy" id="1095630"/>
    <lineage>
        <taxon>Eukaryota</taxon>
        <taxon>Fungi</taxon>
        <taxon>Dikarya</taxon>
        <taxon>Ascomycota</taxon>
        <taxon>Pezizomycotina</taxon>
        <taxon>Leotiomycetes</taxon>
        <taxon>Helotiales</taxon>
        <taxon>Hyaloscyphaceae</taxon>
        <taxon>Hyaloscypha</taxon>
        <taxon>Hyaloscypha bicolor</taxon>
    </lineage>
</organism>
<dbReference type="CDD" id="cd04301">
    <property type="entry name" value="NAT_SF"/>
    <property type="match status" value="1"/>
</dbReference>
<evidence type="ECO:0000313" key="2">
    <source>
        <dbReference type="EMBL" id="PMD55927.1"/>
    </source>
</evidence>
<evidence type="ECO:0000313" key="3">
    <source>
        <dbReference type="Proteomes" id="UP000235371"/>
    </source>
</evidence>
<dbReference type="Proteomes" id="UP000235371">
    <property type="component" value="Unassembled WGS sequence"/>
</dbReference>
<accession>A0A2J6SYS7</accession>
<dbReference type="PANTHER" id="PTHR42791:SF2">
    <property type="entry name" value="N-ACETYLTRANSFERASE DOMAIN-CONTAINING PROTEIN"/>
    <property type="match status" value="1"/>
</dbReference>